<sequence length="322" mass="36608">IKHPTEDYLVGITNDVVKIAIQDLDDEIHYVLRNGLLENQADDNWLSQKKLTQPTAWLKVVSSNKPIWSVPPTEIGATIETAGRYIFMASGHGYFGVAKSDFSEFWLSFDQNKYKHLNGRFDFKLIPSSAKTTKVSEEPFWLVNRPPKSQVPYITTHDKEEEEAKAKKDKIEMIWNEALLETSEISAMLNKKRLLKGSDNVALIGSILKVKKYKQVIITPVLIPNEPDYAGDGISIEEVEKTAYDYMEKGRKIGLMHKGKPINATIVESRILRRDEIENGIRTPKGTWEAGIKINNDKVWKMILDGTLKGVSIQGYGYRRKV</sequence>
<accession>A0A0F9M596</accession>
<dbReference type="InterPro" id="IPR027924">
    <property type="entry name" value="XkdF"/>
</dbReference>
<feature type="domain" description="Phage-like element PBSX protein XkdF" evidence="1">
    <location>
        <begin position="207"/>
        <end position="317"/>
    </location>
</feature>
<feature type="non-terminal residue" evidence="2">
    <location>
        <position position="1"/>
    </location>
</feature>
<dbReference type="EMBL" id="LAZR01006124">
    <property type="protein sequence ID" value="KKM94541.1"/>
    <property type="molecule type" value="Genomic_DNA"/>
</dbReference>
<name>A0A0F9M596_9ZZZZ</name>
<evidence type="ECO:0000259" key="1">
    <source>
        <dbReference type="Pfam" id="PF14550"/>
    </source>
</evidence>
<evidence type="ECO:0000313" key="2">
    <source>
        <dbReference type="EMBL" id="KKM94541.1"/>
    </source>
</evidence>
<gene>
    <name evidence="2" type="ORF">LCGC14_1197230</name>
</gene>
<comment type="caution">
    <text evidence="2">The sequence shown here is derived from an EMBL/GenBank/DDBJ whole genome shotgun (WGS) entry which is preliminary data.</text>
</comment>
<protein>
    <recommendedName>
        <fullName evidence="1">Phage-like element PBSX protein XkdF domain-containing protein</fullName>
    </recommendedName>
</protein>
<dbReference type="Pfam" id="PF14550">
    <property type="entry name" value="Peptidase_S78_2"/>
    <property type="match status" value="1"/>
</dbReference>
<dbReference type="AlphaFoldDB" id="A0A0F9M596"/>
<proteinExistence type="predicted"/>
<organism evidence="2">
    <name type="scientific">marine sediment metagenome</name>
    <dbReference type="NCBI Taxonomy" id="412755"/>
    <lineage>
        <taxon>unclassified sequences</taxon>
        <taxon>metagenomes</taxon>
        <taxon>ecological metagenomes</taxon>
    </lineage>
</organism>
<reference evidence="2" key="1">
    <citation type="journal article" date="2015" name="Nature">
        <title>Complex archaea that bridge the gap between prokaryotes and eukaryotes.</title>
        <authorList>
            <person name="Spang A."/>
            <person name="Saw J.H."/>
            <person name="Jorgensen S.L."/>
            <person name="Zaremba-Niedzwiedzka K."/>
            <person name="Martijn J."/>
            <person name="Lind A.E."/>
            <person name="van Eijk R."/>
            <person name="Schleper C."/>
            <person name="Guy L."/>
            <person name="Ettema T.J."/>
        </authorList>
    </citation>
    <scope>NUCLEOTIDE SEQUENCE</scope>
</reference>